<protein>
    <submittedName>
        <fullName evidence="1">Uncharacterized protein</fullName>
    </submittedName>
</protein>
<dbReference type="EMBL" id="ML208262">
    <property type="protein sequence ID" value="TFK75677.1"/>
    <property type="molecule type" value="Genomic_DNA"/>
</dbReference>
<dbReference type="Proteomes" id="UP000308600">
    <property type="component" value="Unassembled WGS sequence"/>
</dbReference>
<evidence type="ECO:0000313" key="1">
    <source>
        <dbReference type="EMBL" id="TFK75677.1"/>
    </source>
</evidence>
<proteinExistence type="predicted"/>
<gene>
    <name evidence="1" type="ORF">BDN72DRAFT_450110</name>
</gene>
<keyword evidence="2" id="KW-1185">Reference proteome</keyword>
<evidence type="ECO:0000313" key="2">
    <source>
        <dbReference type="Proteomes" id="UP000308600"/>
    </source>
</evidence>
<reference evidence="1 2" key="1">
    <citation type="journal article" date="2019" name="Nat. Ecol. Evol.">
        <title>Megaphylogeny resolves global patterns of mushroom evolution.</title>
        <authorList>
            <person name="Varga T."/>
            <person name="Krizsan K."/>
            <person name="Foldi C."/>
            <person name="Dima B."/>
            <person name="Sanchez-Garcia M."/>
            <person name="Sanchez-Ramirez S."/>
            <person name="Szollosi G.J."/>
            <person name="Szarkandi J.G."/>
            <person name="Papp V."/>
            <person name="Albert L."/>
            <person name="Andreopoulos W."/>
            <person name="Angelini C."/>
            <person name="Antonin V."/>
            <person name="Barry K.W."/>
            <person name="Bougher N.L."/>
            <person name="Buchanan P."/>
            <person name="Buyck B."/>
            <person name="Bense V."/>
            <person name="Catcheside P."/>
            <person name="Chovatia M."/>
            <person name="Cooper J."/>
            <person name="Damon W."/>
            <person name="Desjardin D."/>
            <person name="Finy P."/>
            <person name="Geml J."/>
            <person name="Haridas S."/>
            <person name="Hughes K."/>
            <person name="Justo A."/>
            <person name="Karasinski D."/>
            <person name="Kautmanova I."/>
            <person name="Kiss B."/>
            <person name="Kocsube S."/>
            <person name="Kotiranta H."/>
            <person name="LaButti K.M."/>
            <person name="Lechner B.E."/>
            <person name="Liimatainen K."/>
            <person name="Lipzen A."/>
            <person name="Lukacs Z."/>
            <person name="Mihaltcheva S."/>
            <person name="Morgado L.N."/>
            <person name="Niskanen T."/>
            <person name="Noordeloos M.E."/>
            <person name="Ohm R.A."/>
            <person name="Ortiz-Santana B."/>
            <person name="Ovrebo C."/>
            <person name="Racz N."/>
            <person name="Riley R."/>
            <person name="Savchenko A."/>
            <person name="Shiryaev A."/>
            <person name="Soop K."/>
            <person name="Spirin V."/>
            <person name="Szebenyi C."/>
            <person name="Tomsovsky M."/>
            <person name="Tulloss R.E."/>
            <person name="Uehling J."/>
            <person name="Grigoriev I.V."/>
            <person name="Vagvolgyi C."/>
            <person name="Papp T."/>
            <person name="Martin F.M."/>
            <person name="Miettinen O."/>
            <person name="Hibbett D.S."/>
            <person name="Nagy L.G."/>
        </authorList>
    </citation>
    <scope>NUCLEOTIDE SEQUENCE [LARGE SCALE GENOMIC DNA]</scope>
    <source>
        <strain evidence="1 2">NL-1719</strain>
    </source>
</reference>
<sequence length="183" mass="20969">MTLSPSPSLRSSRCTRGQTWNWLPTLPALTFSRFIVLPEYQTFGFSWAEHCSFRFFPCNLLFAIPAIGISPNGLSIILSLHKSARKRKASTLRTYCTYMYPHPPPILVPPSSHHRPYAPLSPTFPSFASHVAPHLNYYIYRGFLLLVLTQLHYTSIHIFRLSRSHPTISPTLIRSNVFRLVQL</sequence>
<accession>A0ACD3BDK7</accession>
<name>A0ACD3BDK7_9AGAR</name>
<organism evidence="1 2">
    <name type="scientific">Pluteus cervinus</name>
    <dbReference type="NCBI Taxonomy" id="181527"/>
    <lineage>
        <taxon>Eukaryota</taxon>
        <taxon>Fungi</taxon>
        <taxon>Dikarya</taxon>
        <taxon>Basidiomycota</taxon>
        <taxon>Agaricomycotina</taxon>
        <taxon>Agaricomycetes</taxon>
        <taxon>Agaricomycetidae</taxon>
        <taxon>Agaricales</taxon>
        <taxon>Pluteineae</taxon>
        <taxon>Pluteaceae</taxon>
        <taxon>Pluteus</taxon>
    </lineage>
</organism>